<proteinExistence type="predicted"/>
<evidence type="ECO:0000313" key="6">
    <source>
        <dbReference type="Proteomes" id="UP001170310"/>
    </source>
</evidence>
<reference evidence="5" key="1">
    <citation type="submission" date="2023-07" db="EMBL/GenBank/DDBJ databases">
        <title>Genome content predicts the carbon catabolic preferences of heterotrophic bacteria.</title>
        <authorList>
            <person name="Gralka M."/>
        </authorList>
    </citation>
    <scope>NUCLEOTIDE SEQUENCE</scope>
    <source>
        <strain evidence="5">E2R20</strain>
    </source>
</reference>
<dbReference type="Gene3D" id="3.20.20.10">
    <property type="entry name" value="Alanine racemase"/>
    <property type="match status" value="1"/>
</dbReference>
<dbReference type="Proteomes" id="UP001170310">
    <property type="component" value="Unassembled WGS sequence"/>
</dbReference>
<organism evidence="5 6">
    <name type="scientific">Staphylococcus pasteuri_A</name>
    <dbReference type="NCBI Taxonomy" id="3062664"/>
    <lineage>
        <taxon>Bacteria</taxon>
        <taxon>Bacillati</taxon>
        <taxon>Bacillota</taxon>
        <taxon>Bacilli</taxon>
        <taxon>Bacillales</taxon>
        <taxon>Staphylococcaceae</taxon>
        <taxon>Staphylococcus</taxon>
    </lineage>
</organism>
<dbReference type="CDD" id="cd06815">
    <property type="entry name" value="PLPDE_III_AR_like_1"/>
    <property type="match status" value="1"/>
</dbReference>
<dbReference type="PANTHER" id="PTHR30511:SF3">
    <property type="entry name" value="LYSINE RACEMASE"/>
    <property type="match status" value="1"/>
</dbReference>
<dbReference type="SUPFAM" id="SSF51419">
    <property type="entry name" value="PLP-binding barrel"/>
    <property type="match status" value="1"/>
</dbReference>
<comment type="caution">
    <text evidence="5">The sequence shown here is derived from an EMBL/GenBank/DDBJ whole genome shotgun (WGS) entry which is preliminary data.</text>
</comment>
<dbReference type="RefSeq" id="WP_046467174.1">
    <property type="nucleotide sequence ID" value="NZ_JAUOQO010000007.1"/>
</dbReference>
<evidence type="ECO:0000256" key="1">
    <source>
        <dbReference type="ARBA" id="ARBA00001933"/>
    </source>
</evidence>
<protein>
    <submittedName>
        <fullName evidence="5">Alanine/ornithine racemase family PLP-dependent enzyme</fullName>
    </submittedName>
</protein>
<keyword evidence="6" id="KW-1185">Reference proteome</keyword>
<comment type="cofactor">
    <cofactor evidence="1">
        <name>pyridoxal 5'-phosphate</name>
        <dbReference type="ChEBI" id="CHEBI:597326"/>
    </cofactor>
</comment>
<dbReference type="InterPro" id="IPR029066">
    <property type="entry name" value="PLP-binding_barrel"/>
</dbReference>
<feature type="domain" description="Alanine racemase N-terminal" evidence="4">
    <location>
        <begin position="6"/>
        <end position="220"/>
    </location>
</feature>
<dbReference type="PANTHER" id="PTHR30511">
    <property type="entry name" value="ALANINE RACEMASE"/>
    <property type="match status" value="1"/>
</dbReference>
<dbReference type="AlphaFoldDB" id="A0AAW7YQD4"/>
<dbReference type="GO" id="GO:0030170">
    <property type="term" value="F:pyridoxal phosphate binding"/>
    <property type="evidence" value="ECO:0007669"/>
    <property type="project" value="TreeGrafter"/>
</dbReference>
<dbReference type="EMBL" id="JAUOQO010000007">
    <property type="protein sequence ID" value="MDO6574401.1"/>
    <property type="molecule type" value="Genomic_DNA"/>
</dbReference>
<dbReference type="GO" id="GO:0008784">
    <property type="term" value="F:alanine racemase activity"/>
    <property type="evidence" value="ECO:0007669"/>
    <property type="project" value="TreeGrafter"/>
</dbReference>
<evidence type="ECO:0000256" key="3">
    <source>
        <dbReference type="ARBA" id="ARBA00023235"/>
    </source>
</evidence>
<name>A0AAW7YQD4_9STAP</name>
<accession>A0AAW7YQD4</accession>
<dbReference type="InterPro" id="IPR000821">
    <property type="entry name" value="Ala_racemase"/>
</dbReference>
<evidence type="ECO:0000259" key="4">
    <source>
        <dbReference type="Pfam" id="PF01168"/>
    </source>
</evidence>
<keyword evidence="2" id="KW-0663">Pyridoxal phosphate</keyword>
<gene>
    <name evidence="5" type="ORF">Q4528_09525</name>
</gene>
<keyword evidence="3" id="KW-0413">Isomerase</keyword>
<evidence type="ECO:0000256" key="2">
    <source>
        <dbReference type="ARBA" id="ARBA00022898"/>
    </source>
</evidence>
<dbReference type="GO" id="GO:0005829">
    <property type="term" value="C:cytosol"/>
    <property type="evidence" value="ECO:0007669"/>
    <property type="project" value="TreeGrafter"/>
</dbReference>
<sequence length="355" mass="40571">MANLKINLSKIQYNAKVLQTILDSKQIHFTPVIKSIAGDRQIVQKLIDLGITHFADSRLENISQLNDFNCSYTILRSTKQSKLADMIQCTKISIQTELNTIFEINRIAKKLNIKHQVILMVDWKDGREGILTYDVVKYIEQILQLSHIQLVGVSFNFMCFKSKLPIEDDVFMINKFVSAIERELGYRMTIVSGGNSSMLPLTMYNDLGKINELRIGETLFRGVDTTTDRAVAHLYQNTIVLEAEVIEIKPRLNHITNQSYLQAIVDIGYIDTDTTHITPIANDIHILGASSDHLMIDLNNQDHYQVGDMIQFELSYEALSRSMYNKNLEKVYILDSKVETLIESFNQSLCSMHKS</sequence>
<dbReference type="Pfam" id="PF01168">
    <property type="entry name" value="Ala_racemase_N"/>
    <property type="match status" value="1"/>
</dbReference>
<dbReference type="InterPro" id="IPR001608">
    <property type="entry name" value="Ala_racemase_N"/>
</dbReference>
<evidence type="ECO:0000313" key="5">
    <source>
        <dbReference type="EMBL" id="MDO6574401.1"/>
    </source>
</evidence>